<protein>
    <submittedName>
        <fullName evidence="6">Uncharacterized protein</fullName>
    </submittedName>
</protein>
<dbReference type="EMBL" id="CACSHJ010000087">
    <property type="protein sequence ID" value="CAA0319838.1"/>
    <property type="molecule type" value="Genomic_DNA"/>
</dbReference>
<dbReference type="AlphaFoldDB" id="A0A5S9WSM3"/>
<organism evidence="6 7">
    <name type="scientific">Arabidopsis thaliana</name>
    <name type="common">Mouse-ear cress</name>
    <dbReference type="NCBI Taxonomy" id="3702"/>
    <lineage>
        <taxon>Eukaryota</taxon>
        <taxon>Viridiplantae</taxon>
        <taxon>Streptophyta</taxon>
        <taxon>Embryophyta</taxon>
        <taxon>Tracheophyta</taxon>
        <taxon>Spermatophyta</taxon>
        <taxon>Magnoliopsida</taxon>
        <taxon>eudicotyledons</taxon>
        <taxon>Gunneridae</taxon>
        <taxon>Pentapetalae</taxon>
        <taxon>rosids</taxon>
        <taxon>malvids</taxon>
        <taxon>Brassicales</taxon>
        <taxon>Brassicaceae</taxon>
        <taxon>Camelineae</taxon>
        <taxon>Arabidopsis</taxon>
    </lineage>
</organism>
<dbReference type="InterPro" id="IPR029063">
    <property type="entry name" value="SAM-dependent_MTases_sf"/>
</dbReference>
<keyword evidence="3" id="KW-0949">S-adenosyl-L-methionine</keyword>
<evidence type="ECO:0000313" key="6">
    <source>
        <dbReference type="EMBL" id="CAA0319838.1"/>
    </source>
</evidence>
<dbReference type="Gene3D" id="1.10.1200.270">
    <property type="entry name" value="Methyltransferase, alpha-helical capping domain"/>
    <property type="match status" value="1"/>
</dbReference>
<dbReference type="Gene3D" id="3.40.50.150">
    <property type="entry name" value="Vaccinia Virus protein VP39"/>
    <property type="match status" value="1"/>
</dbReference>
<gene>
    <name evidence="6" type="ORF">C24_LOCUS5571</name>
</gene>
<evidence type="ECO:0000256" key="5">
    <source>
        <dbReference type="ARBA" id="ARBA00022842"/>
    </source>
</evidence>
<dbReference type="Proteomes" id="UP000434276">
    <property type="component" value="Unassembled WGS sequence"/>
</dbReference>
<dbReference type="InterPro" id="IPR005299">
    <property type="entry name" value="MeTrfase_7"/>
</dbReference>
<dbReference type="OrthoDB" id="10387965at2759"/>
<evidence type="ECO:0000256" key="3">
    <source>
        <dbReference type="ARBA" id="ARBA00022691"/>
    </source>
</evidence>
<dbReference type="GO" id="GO:0008168">
    <property type="term" value="F:methyltransferase activity"/>
    <property type="evidence" value="ECO:0007669"/>
    <property type="project" value="UniProtKB-KW"/>
</dbReference>
<keyword evidence="2" id="KW-0808">Transferase</keyword>
<dbReference type="Pfam" id="PF03492">
    <property type="entry name" value="Methyltransf_7"/>
    <property type="match status" value="1"/>
</dbReference>
<evidence type="ECO:0000256" key="1">
    <source>
        <dbReference type="ARBA" id="ARBA00022603"/>
    </source>
</evidence>
<keyword evidence="1" id="KW-0489">Methyltransferase</keyword>
<keyword evidence="5" id="KW-0460">Magnesium</keyword>
<proteinExistence type="predicted"/>
<evidence type="ECO:0000256" key="2">
    <source>
        <dbReference type="ARBA" id="ARBA00022679"/>
    </source>
</evidence>
<accession>A0A5S9WSM3</accession>
<evidence type="ECO:0000256" key="4">
    <source>
        <dbReference type="ARBA" id="ARBA00022723"/>
    </source>
</evidence>
<dbReference type="PANTHER" id="PTHR31009">
    <property type="entry name" value="S-ADENOSYL-L-METHIONINE:CARBOXYL METHYLTRANSFERASE FAMILY PROTEIN"/>
    <property type="match status" value="1"/>
</dbReference>
<evidence type="ECO:0000313" key="7">
    <source>
        <dbReference type="Proteomes" id="UP000434276"/>
    </source>
</evidence>
<sequence>MISTLSFKHFLKREDTIALEFLVPSSTVFFLRKVSNIGVMSYTFHFTSKIPKGIMDRDSPLWNKDMQCIAFNQAVKNAYLDQYTIDTKNILDARAEELVPGGLMLLLGLCLRDGVNKDAETPKGIVMDFIGEPLSDLAQTGKIDQGKLDSFKTSFYFAELGELRQIIEENVKFTIEDIIHSNNEFPLDLKILPVSFKAFSGAFISAHFR</sequence>
<reference evidence="6 7" key="1">
    <citation type="submission" date="2019-12" db="EMBL/GenBank/DDBJ databases">
        <authorList>
            <person name="Jiao W.-B."/>
            <person name="Schneeberger K."/>
        </authorList>
    </citation>
    <scope>NUCLEOTIDE SEQUENCE [LARGE SCALE GENOMIC DNA]</scope>
    <source>
        <strain evidence="7">cv. C24</strain>
    </source>
</reference>
<dbReference type="GO" id="GO:0046872">
    <property type="term" value="F:metal ion binding"/>
    <property type="evidence" value="ECO:0007669"/>
    <property type="project" value="UniProtKB-KW"/>
</dbReference>
<dbReference type="GO" id="GO:0032259">
    <property type="term" value="P:methylation"/>
    <property type="evidence" value="ECO:0007669"/>
    <property type="project" value="UniProtKB-KW"/>
</dbReference>
<name>A0A5S9WSM3_ARATH</name>
<keyword evidence="4" id="KW-0479">Metal-binding</keyword>
<dbReference type="InterPro" id="IPR042086">
    <property type="entry name" value="MeTrfase_capping"/>
</dbReference>
<dbReference type="SUPFAM" id="SSF53335">
    <property type="entry name" value="S-adenosyl-L-methionine-dependent methyltransferases"/>
    <property type="match status" value="1"/>
</dbReference>